<evidence type="ECO:0000256" key="12">
    <source>
        <dbReference type="ARBA" id="ARBA00041185"/>
    </source>
</evidence>
<dbReference type="PATRIC" id="fig|300852.9.peg.1063"/>
<dbReference type="PROSITE" id="PS00428">
    <property type="entry name" value="FTSW_RODA_SPOVE"/>
    <property type="match status" value="1"/>
</dbReference>
<proteinExistence type="inferred from homology"/>
<feature type="transmembrane region" description="Helical" evidence="17">
    <location>
        <begin position="286"/>
        <end position="310"/>
    </location>
</feature>
<keyword evidence="19" id="KW-1185">Reference proteome</keyword>
<evidence type="ECO:0000256" key="4">
    <source>
        <dbReference type="ARBA" id="ARBA00022692"/>
    </source>
</evidence>
<evidence type="ECO:0000313" key="18">
    <source>
        <dbReference type="EMBL" id="BAD70906.1"/>
    </source>
</evidence>
<keyword evidence="8 17" id="KW-0472">Membrane</keyword>
<keyword evidence="5" id="KW-0133">Cell shape</keyword>
<evidence type="ECO:0000313" key="19">
    <source>
        <dbReference type="Proteomes" id="UP000000532"/>
    </source>
</evidence>
<evidence type="ECO:0000256" key="1">
    <source>
        <dbReference type="ARBA" id="ARBA00004141"/>
    </source>
</evidence>
<dbReference type="KEGG" id="ttj:TTHA1083"/>
<evidence type="ECO:0000256" key="5">
    <source>
        <dbReference type="ARBA" id="ARBA00022960"/>
    </source>
</evidence>
<dbReference type="PANTHER" id="PTHR30474">
    <property type="entry name" value="CELL CYCLE PROTEIN"/>
    <property type="match status" value="1"/>
</dbReference>
<keyword evidence="7 17" id="KW-1133">Transmembrane helix</keyword>
<evidence type="ECO:0000256" key="13">
    <source>
        <dbReference type="ARBA" id="ARBA00041418"/>
    </source>
</evidence>
<comment type="catalytic activity">
    <reaction evidence="15">
        <text>[GlcNAc-(1-&gt;4)-Mur2Ac(oyl-L-Ala-gamma-D-Glu-L-Lys-D-Ala-D-Ala)](n)-di-trans,octa-cis-undecaprenyl diphosphate + beta-D-GlcNAc-(1-&gt;4)-Mur2Ac(oyl-L-Ala-gamma-D-Glu-L-Lys-D-Ala-D-Ala)-di-trans,octa-cis-undecaprenyl diphosphate = [GlcNAc-(1-&gt;4)-Mur2Ac(oyl-L-Ala-gamma-D-Glu-L-Lys-D-Ala-D-Ala)](n+1)-di-trans,octa-cis-undecaprenyl diphosphate + di-trans,octa-cis-undecaprenyl diphosphate + H(+)</text>
        <dbReference type="Rhea" id="RHEA:23708"/>
        <dbReference type="Rhea" id="RHEA-COMP:9602"/>
        <dbReference type="Rhea" id="RHEA-COMP:9603"/>
        <dbReference type="ChEBI" id="CHEBI:15378"/>
        <dbReference type="ChEBI" id="CHEBI:58405"/>
        <dbReference type="ChEBI" id="CHEBI:60033"/>
        <dbReference type="ChEBI" id="CHEBI:78435"/>
        <dbReference type="EC" id="2.4.99.28"/>
    </reaction>
</comment>
<evidence type="ECO:0000256" key="17">
    <source>
        <dbReference type="SAM" id="Phobius"/>
    </source>
</evidence>
<accession>Q5SJD1</accession>
<evidence type="ECO:0000256" key="10">
    <source>
        <dbReference type="ARBA" id="ARBA00033270"/>
    </source>
</evidence>
<feature type="transmembrane region" description="Helical" evidence="17">
    <location>
        <begin position="143"/>
        <end position="160"/>
    </location>
</feature>
<keyword evidence="4 17" id="KW-0812">Transmembrane</keyword>
<comment type="subcellular location">
    <subcellularLocation>
        <location evidence="1">Membrane</location>
        <topology evidence="1">Multi-pass membrane protein</topology>
    </subcellularLocation>
</comment>
<dbReference type="PANTHER" id="PTHR30474:SF2">
    <property type="entry name" value="PEPTIDOGLYCAN GLYCOSYLTRANSFERASE FTSW-RELATED"/>
    <property type="match status" value="1"/>
</dbReference>
<dbReference type="GO" id="GO:0032153">
    <property type="term" value="C:cell division site"/>
    <property type="evidence" value="ECO:0007669"/>
    <property type="project" value="TreeGrafter"/>
</dbReference>
<dbReference type="HOGENOM" id="CLU_029243_2_1_0"/>
<feature type="transmembrane region" description="Helical" evidence="17">
    <location>
        <begin position="165"/>
        <end position="185"/>
    </location>
</feature>
<name>Q5SJD1_THET8</name>
<evidence type="ECO:0000256" key="16">
    <source>
        <dbReference type="SAM" id="MobiDB-lite"/>
    </source>
</evidence>
<feature type="transmembrane region" description="Helical" evidence="17">
    <location>
        <begin position="322"/>
        <end position="341"/>
    </location>
</feature>
<feature type="compositionally biased region" description="Pro residues" evidence="16">
    <location>
        <begin position="1"/>
        <end position="16"/>
    </location>
</feature>
<feature type="transmembrane region" description="Helical" evidence="17">
    <location>
        <begin position="119"/>
        <end position="137"/>
    </location>
</feature>
<keyword evidence="2" id="KW-0328">Glycosyltransferase</keyword>
<feature type="region of interest" description="Disordered" evidence="16">
    <location>
        <begin position="1"/>
        <end position="34"/>
    </location>
</feature>
<comment type="similarity">
    <text evidence="11">Belongs to the SEDS family. FtsW subfamily.</text>
</comment>
<feature type="transmembrane region" description="Helical" evidence="17">
    <location>
        <begin position="88"/>
        <end position="107"/>
    </location>
</feature>
<dbReference type="InterPro" id="IPR001182">
    <property type="entry name" value="FtsW/RodA"/>
</dbReference>
<dbReference type="Proteomes" id="UP000000532">
    <property type="component" value="Chromosome"/>
</dbReference>
<dbReference type="GO" id="GO:0008955">
    <property type="term" value="F:peptidoglycan glycosyltransferase activity"/>
    <property type="evidence" value="ECO:0007669"/>
    <property type="project" value="UniProtKB-EC"/>
</dbReference>
<evidence type="ECO:0000256" key="11">
    <source>
        <dbReference type="ARBA" id="ARBA00038053"/>
    </source>
</evidence>
<dbReference type="eggNOG" id="COG0772">
    <property type="taxonomic scope" value="Bacteria"/>
</dbReference>
<dbReference type="GO" id="GO:0009252">
    <property type="term" value="P:peptidoglycan biosynthetic process"/>
    <property type="evidence" value="ECO:0007669"/>
    <property type="project" value="UniProtKB-KW"/>
</dbReference>
<dbReference type="EnsemblBacteria" id="BAD70906">
    <property type="protein sequence ID" value="BAD70906"/>
    <property type="gene ID" value="BAD70906"/>
</dbReference>
<dbReference type="EC" id="2.4.99.28" evidence="14"/>
<keyword evidence="3" id="KW-0808">Transferase</keyword>
<evidence type="ECO:0000256" key="6">
    <source>
        <dbReference type="ARBA" id="ARBA00022984"/>
    </source>
</evidence>
<keyword evidence="6" id="KW-0573">Peptidoglycan synthesis</keyword>
<feature type="transmembrane region" description="Helical" evidence="17">
    <location>
        <begin position="58"/>
        <end position="76"/>
    </location>
</feature>
<sequence>MSRGPRPPPKRPPPPRLRPHRRGHGGARPPPGSPPPGGAALLALVLGHLLPPRLLLRYALHALVGVLLLLVLVLLVGDGPGGVRRWFYLGPVALQPSELAKLALILYLSSFVGRRGEDYPILGPVLAVGSLVGLVLVEPDFATAAFLAGLAVLLFVLAGIPWPRLLGMGLAVALVVLPFSGLYLAQFRYVSERFANFVDYLQGESEPGGGAYQVVQAKKALLLGGPFGQGPGATLPHLPEAHNDMVFASVVFATGWLGGAVVFLLYTLILLRSLAVGLALKGGERLLALGLGLYLALQAALNIGVTLGVLPVTGVPLPLVSYGGSSLLVSGFAVGLLSRLAREAAERPRRKGVAR</sequence>
<dbReference type="GO" id="GO:0051301">
    <property type="term" value="P:cell division"/>
    <property type="evidence" value="ECO:0007669"/>
    <property type="project" value="UniProtKB-KW"/>
</dbReference>
<keyword evidence="18" id="KW-0132">Cell division</keyword>
<protein>
    <recommendedName>
        <fullName evidence="12">Probable peptidoglycan glycosyltransferase FtsW</fullName>
        <ecNumber evidence="14">2.4.99.28</ecNumber>
    </recommendedName>
    <alternativeName>
        <fullName evidence="13">Cell division protein FtsW</fullName>
    </alternativeName>
    <alternativeName>
        <fullName evidence="10">Cell wall polymerase</fullName>
    </alternativeName>
    <alternativeName>
        <fullName evidence="9">Peptidoglycan polymerase</fullName>
    </alternativeName>
</protein>
<feature type="transmembrane region" description="Helical" evidence="17">
    <location>
        <begin position="245"/>
        <end position="274"/>
    </location>
</feature>
<organism evidence="18 19">
    <name type="scientific">Thermus thermophilus (strain ATCC 27634 / DSM 579 / HB8)</name>
    <dbReference type="NCBI Taxonomy" id="300852"/>
    <lineage>
        <taxon>Bacteria</taxon>
        <taxon>Thermotogati</taxon>
        <taxon>Deinococcota</taxon>
        <taxon>Deinococci</taxon>
        <taxon>Thermales</taxon>
        <taxon>Thermaceae</taxon>
        <taxon>Thermus</taxon>
    </lineage>
</organism>
<gene>
    <name evidence="18" type="ordered locus">TTHA1083</name>
</gene>
<dbReference type="Pfam" id="PF01098">
    <property type="entry name" value="FTSW_RODA_SPOVE"/>
    <property type="match status" value="1"/>
</dbReference>
<keyword evidence="18" id="KW-0131">Cell cycle</keyword>
<dbReference type="GO" id="GO:0015648">
    <property type="term" value="F:lipid-linked peptidoglycan transporter activity"/>
    <property type="evidence" value="ECO:0007669"/>
    <property type="project" value="TreeGrafter"/>
</dbReference>
<dbReference type="GO" id="GO:0005886">
    <property type="term" value="C:plasma membrane"/>
    <property type="evidence" value="ECO:0007669"/>
    <property type="project" value="TreeGrafter"/>
</dbReference>
<evidence type="ECO:0000256" key="9">
    <source>
        <dbReference type="ARBA" id="ARBA00032370"/>
    </source>
</evidence>
<evidence type="ECO:0000256" key="8">
    <source>
        <dbReference type="ARBA" id="ARBA00023136"/>
    </source>
</evidence>
<dbReference type="InterPro" id="IPR018365">
    <property type="entry name" value="Cell_cycle_FtsW-rel_CS"/>
</dbReference>
<evidence type="ECO:0000256" key="2">
    <source>
        <dbReference type="ARBA" id="ARBA00022676"/>
    </source>
</evidence>
<evidence type="ECO:0000256" key="15">
    <source>
        <dbReference type="ARBA" id="ARBA00049902"/>
    </source>
</evidence>
<evidence type="ECO:0000256" key="14">
    <source>
        <dbReference type="ARBA" id="ARBA00044770"/>
    </source>
</evidence>
<dbReference type="AlphaFoldDB" id="Q5SJD1"/>
<evidence type="ECO:0000256" key="7">
    <source>
        <dbReference type="ARBA" id="ARBA00022989"/>
    </source>
</evidence>
<dbReference type="GO" id="GO:0008360">
    <property type="term" value="P:regulation of cell shape"/>
    <property type="evidence" value="ECO:0007669"/>
    <property type="project" value="UniProtKB-KW"/>
</dbReference>
<reference evidence="18 19" key="1">
    <citation type="submission" date="2004-11" db="EMBL/GenBank/DDBJ databases">
        <title>Complete genome sequence of Thermus thermophilus HB8.</title>
        <authorList>
            <person name="Masui R."/>
            <person name="Kurokawa K."/>
            <person name="Nakagawa N."/>
            <person name="Tokunaga F."/>
            <person name="Koyama Y."/>
            <person name="Shibata T."/>
            <person name="Oshima T."/>
            <person name="Yokoyama S."/>
            <person name="Yasunaga T."/>
            <person name="Kuramitsu S."/>
        </authorList>
    </citation>
    <scope>NUCLEOTIDE SEQUENCE [LARGE SCALE GENOMIC DNA]</scope>
    <source>
        <strain evidence="19">ATCC 27634 / DSM 579 / HB8</strain>
    </source>
</reference>
<evidence type="ECO:0000256" key="3">
    <source>
        <dbReference type="ARBA" id="ARBA00022679"/>
    </source>
</evidence>
<dbReference type="EMBL" id="AP008226">
    <property type="protein sequence ID" value="BAD70906.1"/>
    <property type="molecule type" value="Genomic_DNA"/>
</dbReference>